<dbReference type="GO" id="GO:0016709">
    <property type="term" value="F:oxidoreductase activity, acting on paired donors, with incorporation or reduction of molecular oxygen, NAD(P)H as one donor, and incorporation of one atom of oxygen"/>
    <property type="evidence" value="ECO:0007669"/>
    <property type="project" value="UniProtKB-ARBA"/>
</dbReference>
<sequence>MDTEILIVGAGPTGLLLAGDLARAGVDVTVVDRHPGESPLTRAFAVHARTLEMLDARGCADAVIATGTPLSKFRLLGSIDADLSVLPSRYNYVLITPQYNVGNVLARRAADLGVTIRRPVDVVGLTHHGPTSDVTASDGVTVRIREGLGSEDTISARWVVGADGHHSTVRRAVGIDFPGESIVQSLVLADVRMTEPPADVLTTNGNRHGFCFVVPFGDGWYRVITRDQSVDLPDTAPVELEEVRRTARAVFGTDFGMHDPRWLSRFHSEERQATAYRRGRVLLAGDAAHVHSPAGGMGMNTGLQDAANLGWKLAAVANGWAHEDLLDSYEAERHPVGELALKVSGGLVRGGAAGSALSRALRGLALRGVLALPPVRDKALGVVSGLGLRYHPPVGASRDAGLRAESIPGIDGHELAVALRGGRFVLVLPEVTAADFLTPPGGGPEIERVTGQVSRWVLVRPDGYVAAAGRSDAELSHSLASLGLAGARSAARQVHAL</sequence>
<organism evidence="5 6">
    <name type="scientific">Knoellia koreensis</name>
    <dbReference type="NCBI Taxonomy" id="2730921"/>
    <lineage>
        <taxon>Bacteria</taxon>
        <taxon>Bacillati</taxon>
        <taxon>Actinomycetota</taxon>
        <taxon>Actinomycetes</taxon>
        <taxon>Micrococcales</taxon>
        <taxon>Intrasporangiaceae</taxon>
        <taxon>Knoellia</taxon>
    </lineage>
</organism>
<reference evidence="5 6" key="1">
    <citation type="submission" date="2020-04" db="EMBL/GenBank/DDBJ databases">
        <title>Knoellia sp. isolate from air conditioner.</title>
        <authorList>
            <person name="Chea S."/>
            <person name="Kim D.-U."/>
        </authorList>
    </citation>
    <scope>NUCLEOTIDE SEQUENCE [LARGE SCALE GENOMIC DNA]</scope>
    <source>
        <strain evidence="5 6">DB2414S</strain>
    </source>
</reference>
<dbReference type="InterPro" id="IPR050641">
    <property type="entry name" value="RIFMO-like"/>
</dbReference>
<protein>
    <submittedName>
        <fullName evidence="5">NAD(P)-binding protein</fullName>
    </submittedName>
</protein>
<accession>A0A849HK28</accession>
<dbReference type="InterPro" id="IPR002938">
    <property type="entry name" value="FAD-bd"/>
</dbReference>
<evidence type="ECO:0000259" key="4">
    <source>
        <dbReference type="Pfam" id="PF01494"/>
    </source>
</evidence>
<dbReference type="Gene3D" id="3.30.70.2450">
    <property type="match status" value="1"/>
</dbReference>
<evidence type="ECO:0000256" key="2">
    <source>
        <dbReference type="ARBA" id="ARBA00022630"/>
    </source>
</evidence>
<comment type="cofactor">
    <cofactor evidence="1">
        <name>FAD</name>
        <dbReference type="ChEBI" id="CHEBI:57692"/>
    </cofactor>
</comment>
<keyword evidence="3" id="KW-0274">FAD</keyword>
<comment type="caution">
    <text evidence="5">The sequence shown here is derived from an EMBL/GenBank/DDBJ whole genome shotgun (WGS) entry which is preliminary data.</text>
</comment>
<proteinExistence type="predicted"/>
<keyword evidence="2" id="KW-0285">Flavoprotein</keyword>
<dbReference type="EMBL" id="JABEPQ010000005">
    <property type="protein sequence ID" value="NNM47778.1"/>
    <property type="molecule type" value="Genomic_DNA"/>
</dbReference>
<dbReference type="Proteomes" id="UP000588586">
    <property type="component" value="Unassembled WGS sequence"/>
</dbReference>
<evidence type="ECO:0000256" key="1">
    <source>
        <dbReference type="ARBA" id="ARBA00001974"/>
    </source>
</evidence>
<evidence type="ECO:0000313" key="5">
    <source>
        <dbReference type="EMBL" id="NNM47778.1"/>
    </source>
</evidence>
<dbReference type="PANTHER" id="PTHR43004:SF19">
    <property type="entry name" value="BINDING MONOOXYGENASE, PUTATIVE (JCVI)-RELATED"/>
    <property type="match status" value="1"/>
</dbReference>
<dbReference type="PRINTS" id="PR00420">
    <property type="entry name" value="RNGMNOXGNASE"/>
</dbReference>
<dbReference type="RefSeq" id="WP_171244918.1">
    <property type="nucleotide sequence ID" value="NZ_JABEPQ010000005.1"/>
</dbReference>
<gene>
    <name evidence="5" type="ORF">HJG52_17445</name>
</gene>
<dbReference type="Gene3D" id="3.40.30.120">
    <property type="match status" value="1"/>
</dbReference>
<name>A0A849HK28_9MICO</name>
<dbReference type="Pfam" id="PF01494">
    <property type="entry name" value="FAD_binding_3"/>
    <property type="match status" value="1"/>
</dbReference>
<evidence type="ECO:0000313" key="6">
    <source>
        <dbReference type="Proteomes" id="UP000588586"/>
    </source>
</evidence>
<dbReference type="AlphaFoldDB" id="A0A849HK28"/>
<dbReference type="GO" id="GO:0071949">
    <property type="term" value="F:FAD binding"/>
    <property type="evidence" value="ECO:0007669"/>
    <property type="project" value="InterPro"/>
</dbReference>
<dbReference type="Gene3D" id="3.50.50.60">
    <property type="entry name" value="FAD/NAD(P)-binding domain"/>
    <property type="match status" value="1"/>
</dbReference>
<feature type="domain" description="FAD-binding" evidence="4">
    <location>
        <begin position="2"/>
        <end position="341"/>
    </location>
</feature>
<dbReference type="SUPFAM" id="SSF51905">
    <property type="entry name" value="FAD/NAD(P)-binding domain"/>
    <property type="match status" value="1"/>
</dbReference>
<dbReference type="InterPro" id="IPR036188">
    <property type="entry name" value="FAD/NAD-bd_sf"/>
</dbReference>
<keyword evidence="6" id="KW-1185">Reference proteome</keyword>
<dbReference type="PANTHER" id="PTHR43004">
    <property type="entry name" value="TRK SYSTEM POTASSIUM UPTAKE PROTEIN"/>
    <property type="match status" value="1"/>
</dbReference>
<evidence type="ECO:0000256" key="3">
    <source>
        <dbReference type="ARBA" id="ARBA00022827"/>
    </source>
</evidence>